<dbReference type="SUPFAM" id="SSF56349">
    <property type="entry name" value="DNA breaking-rejoining enzymes"/>
    <property type="match status" value="1"/>
</dbReference>
<dbReference type="RefSeq" id="WP_263227401.1">
    <property type="nucleotide sequence ID" value="NZ_CP106793.1"/>
</dbReference>
<dbReference type="InterPro" id="IPR011010">
    <property type="entry name" value="DNA_brk_join_enz"/>
</dbReference>
<dbReference type="Gene3D" id="1.10.443.10">
    <property type="entry name" value="Intergrase catalytic core"/>
    <property type="match status" value="1"/>
</dbReference>
<evidence type="ECO:0000313" key="4">
    <source>
        <dbReference type="Proteomes" id="UP001061298"/>
    </source>
</evidence>
<evidence type="ECO:0000313" key="3">
    <source>
        <dbReference type="EMBL" id="UXY17496.1"/>
    </source>
</evidence>
<gene>
    <name evidence="3" type="ORF">N8I84_00975</name>
</gene>
<protein>
    <submittedName>
        <fullName evidence="3">Uncharacterized protein</fullName>
    </submittedName>
</protein>
<keyword evidence="1" id="KW-0233">DNA recombination</keyword>
<evidence type="ECO:0000256" key="2">
    <source>
        <dbReference type="SAM" id="MobiDB-lite"/>
    </source>
</evidence>
<reference evidence="3" key="1">
    <citation type="submission" date="2022-10" db="EMBL/GenBank/DDBJ databases">
        <authorList>
            <person name="Mo P."/>
        </authorList>
    </citation>
    <scope>NUCLEOTIDE SEQUENCE</scope>
    <source>
        <strain evidence="3">HUAS 13-4</strain>
    </source>
</reference>
<name>A0ABY6DWS5_9ACTN</name>
<dbReference type="InterPro" id="IPR013762">
    <property type="entry name" value="Integrase-like_cat_sf"/>
</dbReference>
<dbReference type="Proteomes" id="UP001061298">
    <property type="component" value="Chromosome"/>
</dbReference>
<proteinExistence type="predicted"/>
<feature type="region of interest" description="Disordered" evidence="2">
    <location>
        <begin position="126"/>
        <end position="145"/>
    </location>
</feature>
<accession>A0ABY6DWS5</accession>
<sequence length="164" mass="17778">MDRTGASRARRVLKAKVKELEKTSEVRGRGPAPALLVGQLRAAVQAAPDNLLGIRNRSIGLLHFALTAREHEVAYLRLRDIVEHENGLEVDVRVSKTAPRKVKVPFGSRPSTCPLRAWRAWKETAGLTDPTTSPTSRCGFEASGKGRGSGTWTAGHCIGYATVP</sequence>
<organism evidence="3 4">
    <name type="scientific">Streptomyces cynarae</name>
    <dbReference type="NCBI Taxonomy" id="2981134"/>
    <lineage>
        <taxon>Bacteria</taxon>
        <taxon>Bacillati</taxon>
        <taxon>Actinomycetota</taxon>
        <taxon>Actinomycetes</taxon>
        <taxon>Kitasatosporales</taxon>
        <taxon>Streptomycetaceae</taxon>
        <taxon>Streptomyces</taxon>
    </lineage>
</organism>
<dbReference type="EMBL" id="CP106793">
    <property type="protein sequence ID" value="UXY17496.1"/>
    <property type="molecule type" value="Genomic_DNA"/>
</dbReference>
<evidence type="ECO:0000256" key="1">
    <source>
        <dbReference type="ARBA" id="ARBA00023172"/>
    </source>
</evidence>
<keyword evidence="4" id="KW-1185">Reference proteome</keyword>